<comment type="caution">
    <text evidence="18">The sequence shown here is derived from an EMBL/GenBank/DDBJ whole genome shotgun (WGS) entry which is preliminary data.</text>
</comment>
<evidence type="ECO:0000256" key="5">
    <source>
        <dbReference type="ARBA" id="ARBA00022801"/>
    </source>
</evidence>
<dbReference type="GO" id="GO:0005829">
    <property type="term" value="C:cytosol"/>
    <property type="evidence" value="ECO:0007669"/>
    <property type="project" value="TreeGrafter"/>
</dbReference>
<accession>A0A0G0WAP6</accession>
<keyword evidence="3 15" id="KW-0547">Nucleotide-binding</keyword>
<dbReference type="Gene3D" id="3.90.320.10">
    <property type="match status" value="1"/>
</dbReference>
<dbReference type="GO" id="GO:0033202">
    <property type="term" value="C:DNA helicase complex"/>
    <property type="evidence" value="ECO:0007669"/>
    <property type="project" value="TreeGrafter"/>
</dbReference>
<evidence type="ECO:0000256" key="7">
    <source>
        <dbReference type="ARBA" id="ARBA00022839"/>
    </source>
</evidence>
<dbReference type="InterPro" id="IPR000212">
    <property type="entry name" value="DNA_helicase_UvrD/REP"/>
</dbReference>
<comment type="catalytic activity">
    <reaction evidence="12">
        <text>Couples ATP hydrolysis with the unwinding of duplex DNA by translocating in the 3'-5' direction.</text>
        <dbReference type="EC" id="5.6.2.4"/>
    </reaction>
</comment>
<evidence type="ECO:0000256" key="9">
    <source>
        <dbReference type="ARBA" id="ARBA00023125"/>
    </source>
</evidence>
<evidence type="ECO:0000256" key="13">
    <source>
        <dbReference type="ARBA" id="ARBA00034808"/>
    </source>
</evidence>
<evidence type="ECO:0000256" key="10">
    <source>
        <dbReference type="ARBA" id="ARBA00023204"/>
    </source>
</evidence>
<evidence type="ECO:0000313" key="18">
    <source>
        <dbReference type="EMBL" id="KKS09127.1"/>
    </source>
</evidence>
<dbReference type="CDD" id="cd17932">
    <property type="entry name" value="DEXQc_UvrD"/>
    <property type="match status" value="1"/>
</dbReference>
<dbReference type="InterPro" id="IPR014017">
    <property type="entry name" value="DNA_helicase_UvrD-like_C"/>
</dbReference>
<dbReference type="Pfam" id="PF00580">
    <property type="entry name" value="UvrD-helicase"/>
    <property type="match status" value="1"/>
</dbReference>
<evidence type="ECO:0000256" key="3">
    <source>
        <dbReference type="ARBA" id="ARBA00022741"/>
    </source>
</evidence>
<feature type="domain" description="UvrD-like helicase ATP-binding" evidence="16">
    <location>
        <begin position="22"/>
        <end position="320"/>
    </location>
</feature>
<dbReference type="AlphaFoldDB" id="A0A0G0WAP6"/>
<keyword evidence="6 15" id="KW-0347">Helicase</keyword>
<evidence type="ECO:0000256" key="11">
    <source>
        <dbReference type="ARBA" id="ARBA00023235"/>
    </source>
</evidence>
<keyword evidence="4" id="KW-0227">DNA damage</keyword>
<reference evidence="18 19" key="1">
    <citation type="journal article" date="2015" name="Nature">
        <title>rRNA introns, odd ribosomes, and small enigmatic genomes across a large radiation of phyla.</title>
        <authorList>
            <person name="Brown C.T."/>
            <person name="Hug L.A."/>
            <person name="Thomas B.C."/>
            <person name="Sharon I."/>
            <person name="Castelle C.J."/>
            <person name="Singh A."/>
            <person name="Wilkins M.J."/>
            <person name="Williams K.H."/>
            <person name="Banfield J.F."/>
        </authorList>
    </citation>
    <scope>NUCLEOTIDE SEQUENCE [LARGE SCALE GENOMIC DNA]</scope>
</reference>
<dbReference type="InterPro" id="IPR014016">
    <property type="entry name" value="UvrD-like_ATP-bd"/>
</dbReference>
<evidence type="ECO:0000259" key="17">
    <source>
        <dbReference type="PROSITE" id="PS51217"/>
    </source>
</evidence>
<evidence type="ECO:0000259" key="16">
    <source>
        <dbReference type="PROSITE" id="PS51198"/>
    </source>
</evidence>
<dbReference type="Gene3D" id="1.10.486.10">
    <property type="entry name" value="PCRA, domain 4"/>
    <property type="match status" value="1"/>
</dbReference>
<dbReference type="GO" id="GO:0005524">
    <property type="term" value="F:ATP binding"/>
    <property type="evidence" value="ECO:0007669"/>
    <property type="project" value="UniProtKB-UniRule"/>
</dbReference>
<dbReference type="PANTHER" id="PTHR11070">
    <property type="entry name" value="UVRD / RECB / PCRA DNA HELICASE FAMILY MEMBER"/>
    <property type="match status" value="1"/>
</dbReference>
<comment type="similarity">
    <text evidence="1">Belongs to the helicase family. UvrD subfamily.</text>
</comment>
<keyword evidence="9" id="KW-0238">DNA-binding</keyword>
<organism evidence="18 19">
    <name type="scientific">candidate division CPR2 bacterium GW2011_GWC1_41_48</name>
    <dbReference type="NCBI Taxonomy" id="1618344"/>
    <lineage>
        <taxon>Bacteria</taxon>
        <taxon>Bacteria division CPR2</taxon>
    </lineage>
</organism>
<dbReference type="Gene3D" id="1.10.10.160">
    <property type="match status" value="1"/>
</dbReference>
<dbReference type="GO" id="GO:0000725">
    <property type="term" value="P:recombinational repair"/>
    <property type="evidence" value="ECO:0007669"/>
    <property type="project" value="TreeGrafter"/>
</dbReference>
<dbReference type="GO" id="GO:0003677">
    <property type="term" value="F:DNA binding"/>
    <property type="evidence" value="ECO:0007669"/>
    <property type="project" value="UniProtKB-KW"/>
</dbReference>
<name>A0A0G0WAP6_UNCC2</name>
<dbReference type="GO" id="GO:0004527">
    <property type="term" value="F:exonuclease activity"/>
    <property type="evidence" value="ECO:0007669"/>
    <property type="project" value="UniProtKB-KW"/>
</dbReference>
<evidence type="ECO:0000256" key="2">
    <source>
        <dbReference type="ARBA" id="ARBA00022722"/>
    </source>
</evidence>
<sequence>MIFDVLSYNTHVLTKKSSLDLANLNKEQKEAVLHLKGPLLIIAGAGTGKTSVITHRIAYLIAEKKAKPEEILALTFTDKAAAEMEERVDKLVPYGFVDTWILTFHAFGDKIIRENALDLGLPSNFKVLTRPEQVVFFEDNLMAFDLKHYMPLSSPVRHVDTLVSYFSKLKDEMIDPEAYVDFCSKKVSEVLEEDKKEWENQLEIAQAFKRYQELMAENGYLDFGDQINLALKLFKDNPKILKKYKEQFKFILVDEFQDTNFAQNELVKMLAGENGNITVVGDDDQSIYRFRGAAISNILDFKKHYPGSKEIILTQNYRSTQPILDGAYRLVKHNDPDRLESRYGIDKKLKAQGSGIIPAHFHCDSLSSEADKVAGTIKEKLKKGYELNDFAILVRKNSSAEPFMRALTCYGLPYKFDGSSGLYDRPEIRLMINFVKAIVDPLDSISLYHLAASEIYGIPVSDLVTLNSYASIKRRSLEWSMRKADEIEELKDNLFSMPREKVDRVLKDLEKFRELSKEDTTGQVLYAFLKDTDYLKDLLGKADAALGKGNKDKTPIEVVEAQVKVSNISKFFERVMQFEHVSQDKYLVNFKAHIEALMAAGEDPATAEIDPDLEAVNILTVHKSKGLEFKIVFLVNSVAGHFPTNRRSDPIQIPDELVKETLPEGEERNVHVQEERRLYYVGMTRAKEELYLTSAEDYGGARRRKVSQFVLESLNLPEVDVAKYKLSDMEIIRKFEKPKEVFALPKKFYTERKLTLSPHQIDDYLSCPKKFEFLHILKVPVKTFHAVVYGSAIHKAVEEYFARKMGGFKVNLDDVWRAFEENWNPEGFVTREHEEQRFQFGRQALANFFEREEELKRNPTKLEEWFMAALPDLDVKIRGRYDAIYEGREMVEIRDFKTSDVESKEKANDKAKKNRQLSIYSLAYLNTKGKIPDKLTLDFIDKGIVGESVRNEKDINKVMDEIKRVVDGIKANNYEANPGFGECGWCAYKEICPFTLTEV</sequence>
<dbReference type="InterPro" id="IPR027417">
    <property type="entry name" value="P-loop_NTPase"/>
</dbReference>
<dbReference type="Proteomes" id="UP000033869">
    <property type="component" value="Unassembled WGS sequence"/>
</dbReference>
<dbReference type="PROSITE" id="PS51217">
    <property type="entry name" value="UVRD_HELICASE_CTER"/>
    <property type="match status" value="1"/>
</dbReference>
<dbReference type="InterPro" id="IPR038726">
    <property type="entry name" value="PDDEXK_AddAB-type"/>
</dbReference>
<dbReference type="Gene3D" id="3.40.50.300">
    <property type="entry name" value="P-loop containing nucleotide triphosphate hydrolases"/>
    <property type="match status" value="2"/>
</dbReference>
<keyword evidence="7" id="KW-0269">Exonuclease</keyword>
<evidence type="ECO:0000256" key="4">
    <source>
        <dbReference type="ARBA" id="ARBA00022763"/>
    </source>
</evidence>
<feature type="domain" description="UvrD-like helicase C-terminal" evidence="17">
    <location>
        <begin position="321"/>
        <end position="626"/>
    </location>
</feature>
<keyword evidence="2" id="KW-0540">Nuclease</keyword>
<keyword evidence="11" id="KW-0413">Isomerase</keyword>
<evidence type="ECO:0000256" key="8">
    <source>
        <dbReference type="ARBA" id="ARBA00022840"/>
    </source>
</evidence>
<evidence type="ECO:0000256" key="15">
    <source>
        <dbReference type="PROSITE-ProRule" id="PRU00560"/>
    </source>
</evidence>
<gene>
    <name evidence="18" type="ORF">UU65_C0003G0182</name>
</gene>
<keyword evidence="8 15" id="KW-0067">ATP-binding</keyword>
<dbReference type="Pfam" id="PF12705">
    <property type="entry name" value="PDDEXK_1"/>
    <property type="match status" value="1"/>
</dbReference>
<evidence type="ECO:0000256" key="6">
    <source>
        <dbReference type="ARBA" id="ARBA00022806"/>
    </source>
</evidence>
<dbReference type="PATRIC" id="fig|1618344.3.peg.841"/>
<dbReference type="GO" id="GO:0043138">
    <property type="term" value="F:3'-5' DNA helicase activity"/>
    <property type="evidence" value="ECO:0007669"/>
    <property type="project" value="UniProtKB-EC"/>
</dbReference>
<evidence type="ECO:0000256" key="12">
    <source>
        <dbReference type="ARBA" id="ARBA00034617"/>
    </source>
</evidence>
<dbReference type="PANTHER" id="PTHR11070:SF48">
    <property type="entry name" value="ATP-DEPENDENT HELICASE_NUCLEASE SUBUNIT A"/>
    <property type="match status" value="1"/>
</dbReference>
<keyword evidence="5 15" id="KW-0378">Hydrolase</keyword>
<dbReference type="Pfam" id="PF13361">
    <property type="entry name" value="UvrD_C"/>
    <property type="match status" value="1"/>
</dbReference>
<evidence type="ECO:0000256" key="14">
    <source>
        <dbReference type="ARBA" id="ARBA00048988"/>
    </source>
</evidence>
<protein>
    <recommendedName>
        <fullName evidence="13">DNA 3'-5' helicase</fullName>
        <ecNumber evidence="13">5.6.2.4</ecNumber>
    </recommendedName>
</protein>
<evidence type="ECO:0000313" key="19">
    <source>
        <dbReference type="Proteomes" id="UP000033869"/>
    </source>
</evidence>
<proteinExistence type="inferred from homology"/>
<comment type="catalytic activity">
    <reaction evidence="14">
        <text>ATP + H2O = ADP + phosphate + H(+)</text>
        <dbReference type="Rhea" id="RHEA:13065"/>
        <dbReference type="ChEBI" id="CHEBI:15377"/>
        <dbReference type="ChEBI" id="CHEBI:15378"/>
        <dbReference type="ChEBI" id="CHEBI:30616"/>
        <dbReference type="ChEBI" id="CHEBI:43474"/>
        <dbReference type="ChEBI" id="CHEBI:456216"/>
        <dbReference type="EC" id="5.6.2.4"/>
    </reaction>
</comment>
<dbReference type="SUPFAM" id="SSF52540">
    <property type="entry name" value="P-loop containing nucleoside triphosphate hydrolases"/>
    <property type="match status" value="1"/>
</dbReference>
<feature type="binding site" evidence="15">
    <location>
        <begin position="43"/>
        <end position="50"/>
    </location>
    <ligand>
        <name>ATP</name>
        <dbReference type="ChEBI" id="CHEBI:30616"/>
    </ligand>
</feature>
<dbReference type="InterPro" id="IPR013986">
    <property type="entry name" value="DExx_box_DNA_helicase_dom_sf"/>
</dbReference>
<dbReference type="PROSITE" id="PS51198">
    <property type="entry name" value="UVRD_HELICASE_ATP_BIND"/>
    <property type="match status" value="1"/>
</dbReference>
<evidence type="ECO:0000256" key="1">
    <source>
        <dbReference type="ARBA" id="ARBA00009922"/>
    </source>
</evidence>
<dbReference type="EC" id="5.6.2.4" evidence="13"/>
<keyword evidence="10" id="KW-0234">DNA repair</keyword>
<dbReference type="InterPro" id="IPR011604">
    <property type="entry name" value="PDDEXK-like_dom_sf"/>
</dbReference>
<dbReference type="EMBL" id="LCBL01000003">
    <property type="protein sequence ID" value="KKS09127.1"/>
    <property type="molecule type" value="Genomic_DNA"/>
</dbReference>